<dbReference type="FunFam" id="2.60.40.10:FF:000032">
    <property type="entry name" value="palladin isoform X1"/>
    <property type="match status" value="1"/>
</dbReference>
<dbReference type="InterPro" id="IPR007110">
    <property type="entry name" value="Ig-like_dom"/>
</dbReference>
<dbReference type="Pfam" id="PF07645">
    <property type="entry name" value="EGF_CA"/>
    <property type="match status" value="1"/>
</dbReference>
<dbReference type="PANTHER" id="PTHR45080:SF29">
    <property type="entry name" value="NEURAL CELL ADHESION MOLECULE 1-LIKE ISOFORM X1"/>
    <property type="match status" value="1"/>
</dbReference>
<dbReference type="PANTHER" id="PTHR45080">
    <property type="entry name" value="CONTACTIN 5"/>
    <property type="match status" value="1"/>
</dbReference>
<evidence type="ECO:0000256" key="3">
    <source>
        <dbReference type="ARBA" id="ARBA00023157"/>
    </source>
</evidence>
<dbReference type="InterPro" id="IPR003599">
    <property type="entry name" value="Ig_sub"/>
</dbReference>
<feature type="domain" description="Ig-like" evidence="6">
    <location>
        <begin position="146"/>
        <end position="255"/>
    </location>
</feature>
<dbReference type="GO" id="GO:0007156">
    <property type="term" value="P:homophilic cell adhesion via plasma membrane adhesion molecules"/>
    <property type="evidence" value="ECO:0007669"/>
    <property type="project" value="TreeGrafter"/>
</dbReference>
<dbReference type="InterPro" id="IPR000742">
    <property type="entry name" value="EGF"/>
</dbReference>
<dbReference type="InterPro" id="IPR036179">
    <property type="entry name" value="Ig-like_dom_sf"/>
</dbReference>
<dbReference type="SMART" id="SM00409">
    <property type="entry name" value="IG"/>
    <property type="match status" value="8"/>
</dbReference>
<feature type="domain" description="Ig-like" evidence="6">
    <location>
        <begin position="856"/>
        <end position="950"/>
    </location>
</feature>
<dbReference type="SMART" id="SM00179">
    <property type="entry name" value="EGF_CA"/>
    <property type="match status" value="2"/>
</dbReference>
<dbReference type="SUPFAM" id="SSF57184">
    <property type="entry name" value="Growth factor receptor domain"/>
    <property type="match status" value="1"/>
</dbReference>
<dbReference type="Proteomes" id="UP000095281">
    <property type="component" value="Unplaced"/>
</dbReference>
<feature type="domain" description="Ig-like" evidence="6">
    <location>
        <begin position="451"/>
        <end position="533"/>
    </location>
</feature>
<dbReference type="InterPro" id="IPR001881">
    <property type="entry name" value="EGF-like_Ca-bd_dom"/>
</dbReference>
<name>A0A1I8BAY5_MELHA</name>
<proteinExistence type="predicted"/>
<keyword evidence="4" id="KW-0393">Immunoglobulin domain</keyword>
<dbReference type="InterPro" id="IPR013783">
    <property type="entry name" value="Ig-like_fold"/>
</dbReference>
<dbReference type="InterPro" id="IPR009030">
    <property type="entry name" value="Growth_fac_rcpt_cys_sf"/>
</dbReference>
<dbReference type="InterPro" id="IPR003598">
    <property type="entry name" value="Ig_sub2"/>
</dbReference>
<feature type="domain" description="Ig-like" evidence="6">
    <location>
        <begin position="750"/>
        <end position="849"/>
    </location>
</feature>
<dbReference type="GO" id="GO:0005886">
    <property type="term" value="C:plasma membrane"/>
    <property type="evidence" value="ECO:0007669"/>
    <property type="project" value="TreeGrafter"/>
</dbReference>
<dbReference type="Gene3D" id="2.10.25.10">
    <property type="entry name" value="Laminin"/>
    <property type="match status" value="2"/>
</dbReference>
<feature type="domain" description="Ig-like" evidence="6">
    <location>
        <begin position="354"/>
        <end position="446"/>
    </location>
</feature>
<dbReference type="InterPro" id="IPR049883">
    <property type="entry name" value="NOTCH1_EGF-like"/>
</dbReference>
<dbReference type="GO" id="GO:0043025">
    <property type="term" value="C:neuronal cell body"/>
    <property type="evidence" value="ECO:0007669"/>
    <property type="project" value="TreeGrafter"/>
</dbReference>
<dbReference type="Pfam" id="PF07679">
    <property type="entry name" value="I-set"/>
    <property type="match status" value="9"/>
</dbReference>
<keyword evidence="3" id="KW-1015">Disulfide bond</keyword>
<dbReference type="GO" id="GO:0030424">
    <property type="term" value="C:axon"/>
    <property type="evidence" value="ECO:0007669"/>
    <property type="project" value="TreeGrafter"/>
</dbReference>
<feature type="domain" description="Ig-like" evidence="6">
    <location>
        <begin position="540"/>
        <end position="649"/>
    </location>
</feature>
<feature type="domain" description="Ig-like" evidence="6">
    <location>
        <begin position="653"/>
        <end position="745"/>
    </location>
</feature>
<dbReference type="CDD" id="cd00054">
    <property type="entry name" value="EGF_CA"/>
    <property type="match status" value="1"/>
</dbReference>
<evidence type="ECO:0000256" key="2">
    <source>
        <dbReference type="ARBA" id="ARBA00022737"/>
    </source>
</evidence>
<protein>
    <submittedName>
        <fullName evidence="8">Neural cell adhesion molecule L1</fullName>
    </submittedName>
</protein>
<evidence type="ECO:0000313" key="8">
    <source>
        <dbReference type="WBParaSite" id="MhA1_Contig174.frz3.fgene2"/>
    </source>
</evidence>
<keyword evidence="2" id="KW-0677">Repeat</keyword>
<feature type="region of interest" description="Disordered" evidence="5">
    <location>
        <begin position="68"/>
        <end position="89"/>
    </location>
</feature>
<dbReference type="WBParaSite" id="MhA1_Contig174.frz3.fgene2">
    <property type="protein sequence ID" value="MhA1_Contig174.frz3.fgene2"/>
    <property type="gene ID" value="MhA1_Contig174.frz3.fgene2"/>
</dbReference>
<keyword evidence="7" id="KW-1185">Reference proteome</keyword>
<evidence type="ECO:0000256" key="1">
    <source>
        <dbReference type="ARBA" id="ARBA00022536"/>
    </source>
</evidence>
<dbReference type="Gene3D" id="2.60.40.10">
    <property type="entry name" value="Immunoglobulins"/>
    <property type="match status" value="10"/>
</dbReference>
<evidence type="ECO:0000256" key="5">
    <source>
        <dbReference type="SAM" id="MobiDB-lite"/>
    </source>
</evidence>
<dbReference type="CDD" id="cd00053">
    <property type="entry name" value="EGF"/>
    <property type="match status" value="1"/>
</dbReference>
<dbReference type="CDD" id="cd00096">
    <property type="entry name" value="Ig"/>
    <property type="match status" value="4"/>
</dbReference>
<sequence length="1280" mass="142062">MFLECPASGIPQPSVMWHKDQRQITQLAQKYVLKEENQTLSIKDIIPEDQGLYTCTVQNQEVLLPPEMEEETAKPGDGRVPGPPLSKQEGEQLELDCPLKIKSSSLPKTTTESITEEELWRRLKEDYDDGRKLRIAWSKDGRPLEPELNANIEISEYPGRRLQLHTTSISDSGEYKCIASNRAGQSYVNGNPPPTIRWFLNGVDIALNKDFRKRYRLLDQGHGLELQPTTSDDIGLWTCQAENAAGASVVNISLDVWVMPTVKMLVEDSISMKLVGSSITLLCAVNGNPEPVIHWSLRGQTIIPSAGRLIIADGGQRLEIHNLRSEDAGEYQCEAQNEVGDASDSIKIDILVPPKIDKEAVELNPRLPLGRSFTLFCDVKAKPEAKITWTFNGISLENERNLPFLSVDNGKRKFLQIENISLVHRGIYRCSATNAAGNDSIEYKIDVFDPPKIELRGGTTQALENHNVVLACNASGEPSPVITWQRNGVLVETGARYSLENSFLKVADVRSSDSGIYVCVATNEAGTDQQAFTLEVLILPKVSLASQMPTQLSVPLGGNVTLGPCKSQGYPPPNLLWSVADKNKNDDFVPINSSSVPLRKEDYKILYNESNTTTSLYLLDVKNQTDNILQFRCSASNSAGTSHIDFNVSIVMPPVFIDNNYSAYREVLIIEGQAINISCGIRLSGQNDLIQWTHNGKPIEIRQKQQQRDEVDSLTIENITLKEAGNYTCSVRNSAGSVNSTIRVVVGIPPKVDKNNGIRVAVTRGNTAQLHCEAFGFPPPKIHWLRDQMPLNKYMPTAVTGSEKSTSGVVVSENKRTATAILHDIKLEHAGFYNCKAENWAGIDNKTVELVVLSRPIILPERDQLRLESGQIAKINCNSSGTPKPSISWQKITDPQKDILADLKKYLISDDGNSLTILNVAKDDHGIYRCIAKSEAGQAIGIRKIDVKLSQGERSVTTKRDKIYVECDENGLPIKSTYVKARGDRPQQSNDPSYIHWTEESDLDALSLNGTDGLITLCMPKMDDEGNIVNRETRRVSTLPSTNLSCCNNFFIQIHKNHTNLAISNKCQYKCHDLANGSFQCICPDGYSLSEDGRCFDVDECKNSSSPCVSDQLCFNKLGTFSCIDNICPPKFHLDRTNQHCLPSCQNCTELPIRLYMLGLSKGVSVNTALLRLSAHDKNGRLLKRTKFNIRAESNSFNTNALSDQNFISYRPDQFHFGIVAENDGRATLHSRKLLLPGSEFLLSIRSTSSNDTSDKELKTDLVKLQANYMVLIAVSENLF</sequence>
<accession>A0A1I8BAY5</accession>
<evidence type="ECO:0000256" key="4">
    <source>
        <dbReference type="ARBA" id="ARBA00023319"/>
    </source>
</evidence>
<dbReference type="GO" id="GO:0008046">
    <property type="term" value="F:axon guidance receptor activity"/>
    <property type="evidence" value="ECO:0007669"/>
    <property type="project" value="TreeGrafter"/>
</dbReference>
<dbReference type="GO" id="GO:0050808">
    <property type="term" value="P:synapse organization"/>
    <property type="evidence" value="ECO:0007669"/>
    <property type="project" value="TreeGrafter"/>
</dbReference>
<dbReference type="SMART" id="SM00181">
    <property type="entry name" value="EGF"/>
    <property type="match status" value="2"/>
</dbReference>
<dbReference type="InterPro" id="IPR013098">
    <property type="entry name" value="Ig_I-set"/>
</dbReference>
<dbReference type="GO" id="GO:0005509">
    <property type="term" value="F:calcium ion binding"/>
    <property type="evidence" value="ECO:0007669"/>
    <property type="project" value="InterPro"/>
</dbReference>
<dbReference type="OMA" id="SHTTELM"/>
<keyword evidence="1" id="KW-0245">EGF-like domain</keyword>
<dbReference type="InterPro" id="IPR050958">
    <property type="entry name" value="Cell_Adh-Cytoskel_Orgn"/>
</dbReference>
<dbReference type="PROSITE" id="PS50835">
    <property type="entry name" value="IG_LIKE"/>
    <property type="match status" value="9"/>
</dbReference>
<dbReference type="PROSITE" id="PS01187">
    <property type="entry name" value="EGF_CA"/>
    <property type="match status" value="1"/>
</dbReference>
<feature type="domain" description="Ig-like" evidence="6">
    <location>
        <begin position="1"/>
        <end position="59"/>
    </location>
</feature>
<dbReference type="SMART" id="SM00408">
    <property type="entry name" value="IGc2"/>
    <property type="match status" value="9"/>
</dbReference>
<dbReference type="AlphaFoldDB" id="A0A1I8BAY5"/>
<dbReference type="FunFam" id="2.60.40.10:FF:000503">
    <property type="entry name" value="Hemicentin 1"/>
    <property type="match status" value="2"/>
</dbReference>
<evidence type="ECO:0000313" key="7">
    <source>
        <dbReference type="Proteomes" id="UP000095281"/>
    </source>
</evidence>
<dbReference type="SUPFAM" id="SSF48726">
    <property type="entry name" value="Immunoglobulin"/>
    <property type="match status" value="10"/>
</dbReference>
<organism evidence="7 8">
    <name type="scientific">Meloidogyne hapla</name>
    <name type="common">Root-knot nematode worm</name>
    <dbReference type="NCBI Taxonomy" id="6305"/>
    <lineage>
        <taxon>Eukaryota</taxon>
        <taxon>Metazoa</taxon>
        <taxon>Ecdysozoa</taxon>
        <taxon>Nematoda</taxon>
        <taxon>Chromadorea</taxon>
        <taxon>Rhabditida</taxon>
        <taxon>Tylenchina</taxon>
        <taxon>Tylenchomorpha</taxon>
        <taxon>Tylenchoidea</taxon>
        <taxon>Meloidogynidae</taxon>
        <taxon>Meloidogyninae</taxon>
        <taxon>Meloidogyne</taxon>
    </lineage>
</organism>
<feature type="domain" description="Ig-like" evidence="6">
    <location>
        <begin position="260"/>
        <end position="349"/>
    </location>
</feature>
<evidence type="ECO:0000259" key="6">
    <source>
        <dbReference type="PROSITE" id="PS50835"/>
    </source>
</evidence>
<reference evidence="8" key="1">
    <citation type="submission" date="2016-11" db="UniProtKB">
        <authorList>
            <consortium name="WormBaseParasite"/>
        </authorList>
    </citation>
    <scope>IDENTIFICATION</scope>
</reference>
<dbReference type="InterPro" id="IPR018097">
    <property type="entry name" value="EGF_Ca-bd_CS"/>
</dbReference>